<organism evidence="1 2">
    <name type="scientific">Malus baccata</name>
    <name type="common">Siberian crab apple</name>
    <name type="synonym">Pyrus baccata</name>
    <dbReference type="NCBI Taxonomy" id="106549"/>
    <lineage>
        <taxon>Eukaryota</taxon>
        <taxon>Viridiplantae</taxon>
        <taxon>Streptophyta</taxon>
        <taxon>Embryophyta</taxon>
        <taxon>Tracheophyta</taxon>
        <taxon>Spermatophyta</taxon>
        <taxon>Magnoliopsida</taxon>
        <taxon>eudicotyledons</taxon>
        <taxon>Gunneridae</taxon>
        <taxon>Pentapetalae</taxon>
        <taxon>rosids</taxon>
        <taxon>fabids</taxon>
        <taxon>Rosales</taxon>
        <taxon>Rosaceae</taxon>
        <taxon>Amygdaloideae</taxon>
        <taxon>Maleae</taxon>
        <taxon>Malus</taxon>
    </lineage>
</organism>
<dbReference type="Proteomes" id="UP000315295">
    <property type="component" value="Unassembled WGS sequence"/>
</dbReference>
<dbReference type="EMBL" id="VIEB01000711">
    <property type="protein sequence ID" value="TQD82708.1"/>
    <property type="molecule type" value="Genomic_DNA"/>
</dbReference>
<evidence type="ECO:0000313" key="2">
    <source>
        <dbReference type="Proteomes" id="UP000315295"/>
    </source>
</evidence>
<evidence type="ECO:0000313" key="1">
    <source>
        <dbReference type="EMBL" id="TQD82708.1"/>
    </source>
</evidence>
<proteinExistence type="predicted"/>
<protein>
    <submittedName>
        <fullName evidence="1">Uncharacterized protein</fullName>
    </submittedName>
</protein>
<dbReference type="AlphaFoldDB" id="A0A540L898"/>
<name>A0A540L898_MALBA</name>
<accession>A0A540L898</accession>
<reference evidence="1 2" key="1">
    <citation type="journal article" date="2019" name="G3 (Bethesda)">
        <title>Sequencing of a Wild Apple (Malus baccata) Genome Unravels the Differences Between Cultivated and Wild Apple Species Regarding Disease Resistance and Cold Tolerance.</title>
        <authorList>
            <person name="Chen X."/>
        </authorList>
    </citation>
    <scope>NUCLEOTIDE SEQUENCE [LARGE SCALE GENOMIC DNA]</scope>
    <source>
        <strain evidence="2">cv. Shandingzi</strain>
        <tissue evidence="1">Leaves</tissue>
    </source>
</reference>
<keyword evidence="2" id="KW-1185">Reference proteome</keyword>
<sequence>MAEASSASDTKSDEEKVEMMDQLLTRLALCDDSNLQRLLSKLLPFTISSRSSQSSAVPNKLNLVIGF</sequence>
<comment type="caution">
    <text evidence="1">The sequence shown here is derived from an EMBL/GenBank/DDBJ whole genome shotgun (WGS) entry which is preliminary data.</text>
</comment>
<dbReference type="STRING" id="106549.A0A540L898"/>
<gene>
    <name evidence="1" type="ORF">C1H46_031743</name>
</gene>